<keyword evidence="6" id="KW-0862">Zinc</keyword>
<dbReference type="PANTHER" id="PTHR30134">
    <property type="entry name" value="HYDROGENASE PROTEIN ASSEMBLY PROTEIN, NICKEL CHAPERONE"/>
    <property type="match status" value="1"/>
</dbReference>
<evidence type="ECO:0000313" key="9">
    <source>
        <dbReference type="EMBL" id="OUN89896.1"/>
    </source>
</evidence>
<reference evidence="10" key="1">
    <citation type="submission" date="2017-04" db="EMBL/GenBank/DDBJ databases">
        <title>Function of individual gut microbiota members based on whole genome sequencing of pure cultures obtained from chicken caecum.</title>
        <authorList>
            <person name="Medvecky M."/>
            <person name="Cejkova D."/>
            <person name="Polansky O."/>
            <person name="Karasova D."/>
            <person name="Kubasova T."/>
            <person name="Cizek A."/>
            <person name="Rychlik I."/>
        </authorList>
    </citation>
    <scope>NUCLEOTIDE SEQUENCE [LARGE SCALE GENOMIC DNA]</scope>
    <source>
        <strain evidence="10">An5</strain>
    </source>
</reference>
<dbReference type="SUPFAM" id="SSF52540">
    <property type="entry name" value="P-loop containing nucleoside triphosphate hydrolases"/>
    <property type="match status" value="1"/>
</dbReference>
<dbReference type="PANTHER" id="PTHR30134:SF2">
    <property type="entry name" value="HYDROGENASE MATURATION FACTOR HYPB"/>
    <property type="match status" value="1"/>
</dbReference>
<keyword evidence="10" id="KW-1185">Reference proteome</keyword>
<protein>
    <submittedName>
        <fullName evidence="9">Hydrogenase accessory protein HypB</fullName>
    </submittedName>
</protein>
<dbReference type="PIRSF" id="PIRSF005624">
    <property type="entry name" value="Ni-bind_GTPase"/>
    <property type="match status" value="1"/>
</dbReference>
<dbReference type="InterPro" id="IPR003495">
    <property type="entry name" value="CobW/HypB/UreG_nucleotide-bd"/>
</dbReference>
<dbReference type="GO" id="GO:0051604">
    <property type="term" value="P:protein maturation"/>
    <property type="evidence" value="ECO:0007669"/>
    <property type="project" value="InterPro"/>
</dbReference>
<evidence type="ECO:0000256" key="1">
    <source>
        <dbReference type="ARBA" id="ARBA00006211"/>
    </source>
</evidence>
<comment type="similarity">
    <text evidence="1">Belongs to the SIMIBI class G3E GTPase family. HypB/HupM subfamily.</text>
</comment>
<keyword evidence="3" id="KW-0479">Metal-binding</keyword>
<dbReference type="GO" id="GO:0003924">
    <property type="term" value="F:GTPase activity"/>
    <property type="evidence" value="ECO:0007669"/>
    <property type="project" value="InterPro"/>
</dbReference>
<proteinExistence type="inferred from homology"/>
<keyword evidence="4" id="KW-0547">Nucleotide-binding</keyword>
<name>A0A1Y3XWG4_9ACTN</name>
<gene>
    <name evidence="9" type="ORF">B5G02_00645</name>
</gene>
<accession>A0A1Y3XWG4</accession>
<dbReference type="GO" id="GO:0008270">
    <property type="term" value="F:zinc ion binding"/>
    <property type="evidence" value="ECO:0007669"/>
    <property type="project" value="TreeGrafter"/>
</dbReference>
<dbReference type="InterPro" id="IPR027417">
    <property type="entry name" value="P-loop_NTPase"/>
</dbReference>
<dbReference type="RefSeq" id="WP_094334773.1">
    <property type="nucleotide sequence ID" value="NZ_NFIE01000001.1"/>
</dbReference>
<evidence type="ECO:0000259" key="8">
    <source>
        <dbReference type="Pfam" id="PF02492"/>
    </source>
</evidence>
<evidence type="ECO:0000256" key="3">
    <source>
        <dbReference type="ARBA" id="ARBA00022723"/>
    </source>
</evidence>
<dbReference type="AlphaFoldDB" id="A0A1Y3XWG4"/>
<evidence type="ECO:0000256" key="4">
    <source>
        <dbReference type="ARBA" id="ARBA00022741"/>
    </source>
</evidence>
<dbReference type="CDD" id="cd05390">
    <property type="entry name" value="HypB"/>
    <property type="match status" value="1"/>
</dbReference>
<dbReference type="Proteomes" id="UP000195781">
    <property type="component" value="Unassembled WGS sequence"/>
</dbReference>
<evidence type="ECO:0000256" key="5">
    <source>
        <dbReference type="ARBA" id="ARBA00022801"/>
    </source>
</evidence>
<feature type="domain" description="CobW/HypB/UreG nucleotide-binding" evidence="8">
    <location>
        <begin position="34"/>
        <end position="199"/>
    </location>
</feature>
<dbReference type="Pfam" id="PF02492">
    <property type="entry name" value="cobW"/>
    <property type="match status" value="1"/>
</dbReference>
<keyword evidence="5" id="KW-0378">Hydrolase</keyword>
<dbReference type="GO" id="GO:0005525">
    <property type="term" value="F:GTP binding"/>
    <property type="evidence" value="ECO:0007669"/>
    <property type="project" value="UniProtKB-KW"/>
</dbReference>
<dbReference type="InterPro" id="IPR004392">
    <property type="entry name" value="Hyd_mat_HypB"/>
</dbReference>
<comment type="caution">
    <text evidence="9">The sequence shown here is derived from an EMBL/GenBank/DDBJ whole genome shotgun (WGS) entry which is preliminary data.</text>
</comment>
<dbReference type="OrthoDB" id="9802035at2"/>
<keyword evidence="7" id="KW-0342">GTP-binding</keyword>
<organism evidence="9 10">
    <name type="scientific">[Collinsella] massiliensis</name>
    <dbReference type="NCBI Taxonomy" id="1232426"/>
    <lineage>
        <taxon>Bacteria</taxon>
        <taxon>Bacillati</taxon>
        <taxon>Actinomycetota</taxon>
        <taxon>Coriobacteriia</taxon>
        <taxon>Coriobacteriales</taxon>
        <taxon>Coriobacteriaceae</taxon>
        <taxon>Enorma</taxon>
    </lineage>
</organism>
<evidence type="ECO:0000256" key="7">
    <source>
        <dbReference type="ARBA" id="ARBA00023134"/>
    </source>
</evidence>
<evidence type="ECO:0000256" key="2">
    <source>
        <dbReference type="ARBA" id="ARBA00022596"/>
    </source>
</evidence>
<dbReference type="EMBL" id="NFIE01000001">
    <property type="protein sequence ID" value="OUN89896.1"/>
    <property type="molecule type" value="Genomic_DNA"/>
</dbReference>
<sequence length="227" mass="24627">MPERTINLEQPILSRNEQLAAELRARFAQTGTYVVNVLSSPGSGKSSTILATNERLRDRFGLRCAVIEGDIASDVDAQLMKEAGMPAIQINTGGLCHLEGNMIRQAVDALDEAIGLDAIDVIFIENVGNLVCPVDFDLGENLCVMILSVPEGDDKPLKYPGIFQHAGALLLNKIDVAPAFDFDRAGYNRVLDDLNPRAPRFEVSATKGEGMDAWSEWLAGQVETARA</sequence>
<evidence type="ECO:0000256" key="6">
    <source>
        <dbReference type="ARBA" id="ARBA00022833"/>
    </source>
</evidence>
<dbReference type="Gene3D" id="3.40.50.300">
    <property type="entry name" value="P-loop containing nucleotide triphosphate hydrolases"/>
    <property type="match status" value="1"/>
</dbReference>
<evidence type="ECO:0000313" key="10">
    <source>
        <dbReference type="Proteomes" id="UP000195781"/>
    </source>
</evidence>
<dbReference type="GO" id="GO:0016151">
    <property type="term" value="F:nickel cation binding"/>
    <property type="evidence" value="ECO:0007669"/>
    <property type="project" value="InterPro"/>
</dbReference>
<keyword evidence="2" id="KW-0533">Nickel</keyword>
<dbReference type="NCBIfam" id="TIGR00073">
    <property type="entry name" value="hypB"/>
    <property type="match status" value="1"/>
</dbReference>